<accession>A0A2G5EIN3</accession>
<sequence length="75" mass="9065">MPNHINNKKSRRKFNLVMYTNYHIINLEMTHHPMALIPISSLTGYASNFFFQSNFYPFNYHFPFSDFSYQFDLFA</sequence>
<reference evidence="1 2" key="1">
    <citation type="submission" date="2017-09" db="EMBL/GenBank/DDBJ databases">
        <title>WGS assembly of Aquilegia coerulea Goldsmith.</title>
        <authorList>
            <person name="Hodges S."/>
            <person name="Kramer E."/>
            <person name="Nordborg M."/>
            <person name="Tomkins J."/>
            <person name="Borevitz J."/>
            <person name="Derieg N."/>
            <person name="Yan J."/>
            <person name="Mihaltcheva S."/>
            <person name="Hayes R.D."/>
            <person name="Rokhsar D."/>
        </authorList>
    </citation>
    <scope>NUCLEOTIDE SEQUENCE [LARGE SCALE GENOMIC DNA]</scope>
    <source>
        <strain evidence="2">cv. Goldsmith</strain>
    </source>
</reference>
<proteinExistence type="predicted"/>
<evidence type="ECO:0000313" key="2">
    <source>
        <dbReference type="Proteomes" id="UP000230069"/>
    </source>
</evidence>
<dbReference type="AlphaFoldDB" id="A0A2G5EIN3"/>
<organism evidence="1 2">
    <name type="scientific">Aquilegia coerulea</name>
    <name type="common">Rocky mountain columbine</name>
    <dbReference type="NCBI Taxonomy" id="218851"/>
    <lineage>
        <taxon>Eukaryota</taxon>
        <taxon>Viridiplantae</taxon>
        <taxon>Streptophyta</taxon>
        <taxon>Embryophyta</taxon>
        <taxon>Tracheophyta</taxon>
        <taxon>Spermatophyta</taxon>
        <taxon>Magnoliopsida</taxon>
        <taxon>Ranunculales</taxon>
        <taxon>Ranunculaceae</taxon>
        <taxon>Thalictroideae</taxon>
        <taxon>Aquilegia</taxon>
    </lineage>
</organism>
<protein>
    <submittedName>
        <fullName evidence="1">Uncharacterized protein</fullName>
    </submittedName>
</protein>
<dbReference type="Proteomes" id="UP000230069">
    <property type="component" value="Unassembled WGS sequence"/>
</dbReference>
<dbReference type="InParanoid" id="A0A2G5EIN3"/>
<dbReference type="EMBL" id="KZ305024">
    <property type="protein sequence ID" value="PIA55551.1"/>
    <property type="molecule type" value="Genomic_DNA"/>
</dbReference>
<gene>
    <name evidence="1" type="ORF">AQUCO_00700093v1</name>
</gene>
<evidence type="ECO:0000313" key="1">
    <source>
        <dbReference type="EMBL" id="PIA55551.1"/>
    </source>
</evidence>
<keyword evidence="2" id="KW-1185">Reference proteome</keyword>
<name>A0A2G5EIN3_AQUCA</name>